<feature type="region of interest" description="Disordered" evidence="4">
    <location>
        <begin position="1023"/>
        <end position="1110"/>
    </location>
</feature>
<feature type="compositionally biased region" description="Basic and acidic residues" evidence="4">
    <location>
        <begin position="555"/>
        <end position="588"/>
    </location>
</feature>
<dbReference type="Proteomes" id="UP000694843">
    <property type="component" value="Unplaced"/>
</dbReference>
<dbReference type="KEGG" id="hazt:108667362"/>
<dbReference type="InterPro" id="IPR036770">
    <property type="entry name" value="Ankyrin_rpt-contain_sf"/>
</dbReference>
<evidence type="ECO:0000256" key="3">
    <source>
        <dbReference type="PROSITE-ProRule" id="PRU00023"/>
    </source>
</evidence>
<dbReference type="SMART" id="SM00248">
    <property type="entry name" value="ANK"/>
    <property type="match status" value="2"/>
</dbReference>
<sequence>MVETSSNRTTNGGNIANAGYLSSIPGRVPGAANAVRVLPAIGGNFYGPRDRFINGDSGKNVSFSLDDGGVYKGPSTNGILKNGYAITPGIGDNRDPNGRIFTQNNGGSEANTFANSNGLNPNPERDVHRESEQLCRTSMSNGDLIRNNGVHWLSDTQNDNRVSNGDQFSREDVCDSFVDRGLTAIVPPGRSFSSNHVNTIHSTQIVNSDRKNPEDANLGNGTNYINRWASQQINIPNTIPEHDQEGSVPPIIPRNSSNTSSMSSSHPSSSSGHVAFKQCVTYTKQAGEPLNQPTVGRGVLNQSSTEIIPAGILRNALRDSNSSSGPTEGGVVLGRAAEDKEKVVRIDPKVVDLKERTKTGIGSSFIGKNKQTRPFLSSLNHFLGHGSSSCKNGPLSQANTNTNDNTQQSHTKDTKDNSSAAGEELRKAAALGDLGKIQTLLGKPGSAAGAQLVNSLDEGGSSALLRAACEGRVAALRLLLRHGANVDHQDRLNGDSCLHIAAAMGRRKLTRILLEAGAKQNGFNKQEETPQDIARRKNFQQILEILQNPPAVVSPEERLKREREQSKKEGTNNIRRKEDKGDKREKNNDSGTSSKDSSTRQKDKKKLKSENRERRSGGCRSGVHWSPYGCHSHTAALDLPNIDSSALPKGALKAGEQYYVDLAGNVKKGPVAVGNSCYCAPFFKKVEHKLESDKVALMDHIDAHHEKLDKRIHSLERKTHTHIHNLKQTVQNKLSEERRECLQRTTESAADREARLAAHAQGLQQWVEKRLEAHDPALPPTLRRALSRIGSGRHRDPVTGLYSLSRSRSEEALTDAMSDLNETTCRGLRVMDHPTSMYNLHQQVHDEDAEGFKDSNKHASTSANDSTGRPAFPDAELEESGKGSSRHMGPEHVEVMEDSSDSEGEQEPLSQDTSSYRRSSRENGAELEQDVGKLSLNHPYYANTGAIPKGSATSLPESIFTGDSSNREIVKVDVHAPNELVPQSKWPSYHRYDPRNNRRYLYDVQEVEPSYGDVAPTMDQEQVRDSGCSEGSSQTDIGDVMEFNGPEQPSYSVKQDHRNLKKIPEGNNHESHKPLPDNNSSSANTNEQMSGTISYQNKVPPTKSSETEKTKYDDKFLTEYGKHCYPVAPAHNSQEAAVYLDMDRYRIQQAVRRLYDGYLTEGRLEHRRGKAALESSLEHDSHNDSGYSTRMCTASQGPSPALSGTSVAQDGSGSESRSGHSTSSPNTTVIAYPHKPCSGVHATDMVPPSLSVPHLATSQPTSAPGNNHYSSNHVSDAPLRQAPTSNHPQYAGQIHHNKYHHSASLHDVAAAQHYPVDYHQSNPALNHYCNSTMDQHNYGRYPTGVLPNGQHDVATTYLTRVPYNHSSTHFNPSNAALKTHFNPPKAAYATHFNQPPAAHSAHLISQSTNNNAHSILDVITVGESSLV</sequence>
<dbReference type="PANTHER" id="PTHR24201:SF15">
    <property type="entry name" value="ANKYRIN REPEAT DOMAIN-CONTAINING PROTEIN 66"/>
    <property type="match status" value="1"/>
</dbReference>
<dbReference type="OrthoDB" id="424503at2759"/>
<feature type="compositionally biased region" description="Low complexity" evidence="4">
    <location>
        <begin position="1211"/>
        <end position="1224"/>
    </location>
</feature>
<feature type="compositionally biased region" description="Polar residues" evidence="4">
    <location>
        <begin position="908"/>
        <end position="917"/>
    </location>
</feature>
<keyword evidence="5" id="KW-1185">Reference proteome</keyword>
<feature type="repeat" description="ANK" evidence="3">
    <location>
        <begin position="459"/>
        <end position="491"/>
    </location>
</feature>
<dbReference type="RefSeq" id="XP_018009869.2">
    <property type="nucleotide sequence ID" value="XM_018154380.2"/>
</dbReference>
<feature type="compositionally biased region" description="Basic and acidic residues" evidence="4">
    <location>
        <begin position="1054"/>
        <end position="1075"/>
    </location>
</feature>
<evidence type="ECO:0000313" key="6">
    <source>
        <dbReference type="RefSeq" id="XP_018009869.2"/>
    </source>
</evidence>
<feature type="region of interest" description="Disordered" evidence="4">
    <location>
        <begin position="1172"/>
        <end position="1285"/>
    </location>
</feature>
<feature type="compositionally biased region" description="Acidic residues" evidence="4">
    <location>
        <begin position="896"/>
        <end position="906"/>
    </location>
</feature>
<dbReference type="InterPro" id="IPR002110">
    <property type="entry name" value="Ankyrin_rpt"/>
</dbReference>
<feature type="region of interest" description="Disordered" evidence="4">
    <location>
        <begin position="388"/>
        <end position="421"/>
    </location>
</feature>
<gene>
    <name evidence="6" type="primary">LOC108667362</name>
</gene>
<feature type="region of interest" description="Disordered" evidence="4">
    <location>
        <begin position="847"/>
        <end position="926"/>
    </location>
</feature>
<dbReference type="Gene3D" id="1.25.40.20">
    <property type="entry name" value="Ankyrin repeat-containing domain"/>
    <property type="match status" value="1"/>
</dbReference>
<evidence type="ECO:0000256" key="4">
    <source>
        <dbReference type="SAM" id="MobiDB-lite"/>
    </source>
</evidence>
<evidence type="ECO:0000256" key="1">
    <source>
        <dbReference type="ARBA" id="ARBA00022737"/>
    </source>
</evidence>
<protein>
    <submittedName>
        <fullName evidence="6">Uncharacterized protein LOC108667362</fullName>
    </submittedName>
</protein>
<feature type="compositionally biased region" description="Basic and acidic residues" evidence="4">
    <location>
        <begin position="847"/>
        <end position="857"/>
    </location>
</feature>
<feature type="compositionally biased region" description="Polar residues" evidence="4">
    <location>
        <begin position="858"/>
        <end position="867"/>
    </location>
</feature>
<feature type="compositionally biased region" description="Polar residues" evidence="4">
    <location>
        <begin position="1256"/>
        <end position="1274"/>
    </location>
</feature>
<feature type="compositionally biased region" description="Polar residues" evidence="4">
    <location>
        <begin position="1077"/>
        <end position="1104"/>
    </location>
</feature>
<dbReference type="Pfam" id="PF12796">
    <property type="entry name" value="Ank_2"/>
    <property type="match status" value="1"/>
</dbReference>
<keyword evidence="1" id="KW-0677">Repeat</keyword>
<dbReference type="GeneID" id="108667362"/>
<organism evidence="5 6">
    <name type="scientific">Hyalella azteca</name>
    <name type="common">Amphipod</name>
    <dbReference type="NCBI Taxonomy" id="294128"/>
    <lineage>
        <taxon>Eukaryota</taxon>
        <taxon>Metazoa</taxon>
        <taxon>Ecdysozoa</taxon>
        <taxon>Arthropoda</taxon>
        <taxon>Crustacea</taxon>
        <taxon>Multicrustacea</taxon>
        <taxon>Malacostraca</taxon>
        <taxon>Eumalacostraca</taxon>
        <taxon>Peracarida</taxon>
        <taxon>Amphipoda</taxon>
        <taxon>Senticaudata</taxon>
        <taxon>Talitrida</taxon>
        <taxon>Talitroidea</taxon>
        <taxon>Hyalellidae</taxon>
        <taxon>Hyalella</taxon>
    </lineage>
</organism>
<dbReference type="SUPFAM" id="SSF48403">
    <property type="entry name" value="Ankyrin repeat"/>
    <property type="match status" value="1"/>
</dbReference>
<keyword evidence="2 3" id="KW-0040">ANK repeat</keyword>
<dbReference type="InterPro" id="IPR050776">
    <property type="entry name" value="Ank_Repeat/CDKN_Inhibitor"/>
</dbReference>
<name>A0A8B7N986_HYAAZ</name>
<dbReference type="PROSITE" id="PS50088">
    <property type="entry name" value="ANK_REPEAT"/>
    <property type="match status" value="2"/>
</dbReference>
<dbReference type="CTD" id="36139"/>
<dbReference type="PROSITE" id="PS50297">
    <property type="entry name" value="ANK_REP_REGION"/>
    <property type="match status" value="2"/>
</dbReference>
<evidence type="ECO:0000313" key="5">
    <source>
        <dbReference type="Proteomes" id="UP000694843"/>
    </source>
</evidence>
<evidence type="ECO:0000256" key="2">
    <source>
        <dbReference type="ARBA" id="ARBA00023043"/>
    </source>
</evidence>
<accession>A0A8B7N986</accession>
<feature type="repeat" description="ANK" evidence="3">
    <location>
        <begin position="493"/>
        <end position="525"/>
    </location>
</feature>
<feature type="compositionally biased region" description="Low complexity" evidence="4">
    <location>
        <begin position="397"/>
        <end position="408"/>
    </location>
</feature>
<reference evidence="6" key="1">
    <citation type="submission" date="2025-08" db="UniProtKB">
        <authorList>
            <consortium name="RefSeq"/>
        </authorList>
    </citation>
    <scope>IDENTIFICATION</scope>
    <source>
        <tissue evidence="6">Whole organism</tissue>
    </source>
</reference>
<feature type="region of interest" description="Disordered" evidence="4">
    <location>
        <begin position="240"/>
        <end position="272"/>
    </location>
</feature>
<proteinExistence type="predicted"/>
<feature type="compositionally biased region" description="Polar residues" evidence="4">
    <location>
        <begin position="1184"/>
        <end position="1209"/>
    </location>
</feature>
<feature type="compositionally biased region" description="Low complexity" evidence="4">
    <location>
        <begin position="256"/>
        <end position="271"/>
    </location>
</feature>
<dbReference type="PANTHER" id="PTHR24201">
    <property type="entry name" value="ANK_REP_REGION DOMAIN-CONTAINING PROTEIN"/>
    <property type="match status" value="1"/>
</dbReference>
<feature type="region of interest" description="Disordered" evidence="4">
    <location>
        <begin position="546"/>
        <end position="625"/>
    </location>
</feature>